<dbReference type="Proteomes" id="UP001241377">
    <property type="component" value="Unassembled WGS sequence"/>
</dbReference>
<reference evidence="1" key="1">
    <citation type="submission" date="2023-04" db="EMBL/GenBank/DDBJ databases">
        <title>Draft Genome sequencing of Naganishia species isolated from polar environments using Oxford Nanopore Technology.</title>
        <authorList>
            <person name="Leo P."/>
            <person name="Venkateswaran K."/>
        </authorList>
    </citation>
    <scope>NUCLEOTIDE SEQUENCE</scope>
    <source>
        <strain evidence="1">MNA-CCFEE 5261</strain>
    </source>
</reference>
<proteinExistence type="predicted"/>
<sequence length="720" mass="80847">MVSFAFHDNEIVSSPLVIVNGTTKVNRGSIQFTNNANKVFPPQTFEVNEGQFKAYVHVSEGVNNFEVEVYANGVIDPYGFGAFNGKPKVSEKGHLVLNYKQLNNKPVHLCLIVAKDSTGTYDLPAYKRQRGEQANLQTAIKRLKVAARMMQAFTQDEMRRVGFSNRSFQFVEETVLHQGIFGYNVESPTPHQEVKVHVLRSPLTVAELRDPDIAQQNPKGKKTGELFGHANHLVLNTPEIFKTYKDGDTPIQAACIYLDSHYDAKLDMILTHAALGGGTNEVKLAIFGSHGLHSWPVNFAQITPSFLDATHLGKDVANDCGECGTSWECCNITMGAFMHEIGHSFGSPHQESGVMLRDYVWWNRSFMTRELESLKRNTRGDMIRRDGTWSNSCHWHDTDLMRYFYHDSFSIPVDEQDPGFRKTFTTTMKPNRSYRDSGGAPTSYLTPNNGVMVLCDSGIFMVEICSGDLARVHHDYLPKSYRGTGLQQEIMLDYEQCYQELKLRKNDAGENFDIRVLSVAGDLYILDFKKYCSSKDNVIKGDFGLGRGELSGIRGQLLGNKKDKPEQVIGLDLDQVEKIHIYHGGALDGIRFFFRSSESSQPAPPVPPRNYLDKLSRKLKDRALTPRGSNLAMKSVLIGNEKPDYSEFVLQPGEKIVKFRVMNGAWIDAVQFQTDRRSSDMYGNASGGHLTTLEVPHGFEIIGMYGYCGSWLDGLGIIYK</sequence>
<evidence type="ECO:0000313" key="2">
    <source>
        <dbReference type="Proteomes" id="UP001241377"/>
    </source>
</evidence>
<name>A0ACC2VKD3_9TREE</name>
<accession>A0ACC2VKD3</accession>
<protein>
    <submittedName>
        <fullName evidence="1">Uncharacterized protein</fullName>
    </submittedName>
</protein>
<evidence type="ECO:0000313" key="1">
    <source>
        <dbReference type="EMBL" id="KAJ9099545.1"/>
    </source>
</evidence>
<keyword evidence="2" id="KW-1185">Reference proteome</keyword>
<organism evidence="1 2">
    <name type="scientific">Naganishia cerealis</name>
    <dbReference type="NCBI Taxonomy" id="610337"/>
    <lineage>
        <taxon>Eukaryota</taxon>
        <taxon>Fungi</taxon>
        <taxon>Dikarya</taxon>
        <taxon>Basidiomycota</taxon>
        <taxon>Agaricomycotina</taxon>
        <taxon>Tremellomycetes</taxon>
        <taxon>Filobasidiales</taxon>
        <taxon>Filobasidiaceae</taxon>
        <taxon>Naganishia</taxon>
    </lineage>
</organism>
<comment type="caution">
    <text evidence="1">The sequence shown here is derived from an EMBL/GenBank/DDBJ whole genome shotgun (WGS) entry which is preliminary data.</text>
</comment>
<gene>
    <name evidence="1" type="ORF">QFC19_005970</name>
</gene>
<dbReference type="EMBL" id="JASBWR010000069">
    <property type="protein sequence ID" value="KAJ9099545.1"/>
    <property type="molecule type" value="Genomic_DNA"/>
</dbReference>